<dbReference type="InterPro" id="IPR006016">
    <property type="entry name" value="UspA"/>
</dbReference>
<keyword evidence="4" id="KW-1185">Reference proteome</keyword>
<name>A0A2U2PFK3_9SPHI</name>
<dbReference type="PANTHER" id="PTHR46268">
    <property type="entry name" value="STRESS RESPONSE PROTEIN NHAX"/>
    <property type="match status" value="1"/>
</dbReference>
<proteinExistence type="inferred from homology"/>
<reference evidence="3 4" key="1">
    <citation type="submission" date="2018-04" db="EMBL/GenBank/DDBJ databases">
        <title>Pedobacter chongqingensis sp. nov., isolated from a rottenly hemp rope.</title>
        <authorList>
            <person name="Cai Y."/>
        </authorList>
    </citation>
    <scope>NUCLEOTIDE SEQUENCE [LARGE SCALE GENOMIC DNA]</scope>
    <source>
        <strain evidence="3 4">FJ4-8</strain>
    </source>
</reference>
<gene>
    <name evidence="3" type="ORF">DDR33_13400</name>
</gene>
<dbReference type="InterPro" id="IPR006015">
    <property type="entry name" value="Universal_stress_UspA"/>
</dbReference>
<dbReference type="Pfam" id="PF00582">
    <property type="entry name" value="Usp"/>
    <property type="match status" value="1"/>
</dbReference>
<dbReference type="EMBL" id="QEAS01000010">
    <property type="protein sequence ID" value="PWG80185.1"/>
    <property type="molecule type" value="Genomic_DNA"/>
</dbReference>
<dbReference type="Gene3D" id="3.40.50.12370">
    <property type="match status" value="1"/>
</dbReference>
<evidence type="ECO:0000313" key="4">
    <source>
        <dbReference type="Proteomes" id="UP000245647"/>
    </source>
</evidence>
<comment type="similarity">
    <text evidence="1">Belongs to the universal stress protein A family.</text>
</comment>
<protein>
    <submittedName>
        <fullName evidence="3">Universal stress protein</fullName>
    </submittedName>
</protein>
<dbReference type="Proteomes" id="UP000245647">
    <property type="component" value="Unassembled WGS sequence"/>
</dbReference>
<dbReference type="CDD" id="cd00293">
    <property type="entry name" value="USP-like"/>
    <property type="match status" value="1"/>
</dbReference>
<feature type="domain" description="UspA" evidence="2">
    <location>
        <begin position="55"/>
        <end position="192"/>
    </location>
</feature>
<dbReference type="SUPFAM" id="SSF52402">
    <property type="entry name" value="Adenine nucleotide alpha hydrolases-like"/>
    <property type="match status" value="2"/>
</dbReference>
<evidence type="ECO:0000259" key="2">
    <source>
        <dbReference type="Pfam" id="PF00582"/>
    </source>
</evidence>
<organism evidence="3 4">
    <name type="scientific">Pararcticibacter amylolyticus</name>
    <dbReference type="NCBI Taxonomy" id="2173175"/>
    <lineage>
        <taxon>Bacteria</taxon>
        <taxon>Pseudomonadati</taxon>
        <taxon>Bacteroidota</taxon>
        <taxon>Sphingobacteriia</taxon>
        <taxon>Sphingobacteriales</taxon>
        <taxon>Sphingobacteriaceae</taxon>
        <taxon>Pararcticibacter</taxon>
    </lineage>
</organism>
<dbReference type="AlphaFoldDB" id="A0A2U2PFK3"/>
<dbReference type="PANTHER" id="PTHR46268:SF6">
    <property type="entry name" value="UNIVERSAL STRESS PROTEIN UP12"/>
    <property type="match status" value="1"/>
</dbReference>
<sequence length="328" mass="36477">MNKPGVNAPASRRASFGKLHQQTDRYEAHHFLTYTFVIFSHPESPYLYGINQEDMKTIIVATDFSKDASNALEYAASLAKCIDAKLILYNSFMLPAHAANTLMPASGVEKMMASNEASLDYAAVKISCTYGVKTEYASTIGNVEEELDILVEKHQADLVVMGMRGNSLDQKIFGNTTTSVIRHAKYPVLVIPQSVTFNGIHKILFACDNNCKFSLQTLKMLNEVALQLKAEVQVLHVEKTKKLSPEQVLADAGQHTDVEFHLEGIDHTYRDIDGCGVIKGIEQGIDEFEADLLVMVPQRYGFWNSMLHKSKTCEMAARSRVPLLSIPN</sequence>
<dbReference type="PRINTS" id="PR01438">
    <property type="entry name" value="UNVRSLSTRESS"/>
</dbReference>
<evidence type="ECO:0000256" key="1">
    <source>
        <dbReference type="ARBA" id="ARBA00008791"/>
    </source>
</evidence>
<comment type="caution">
    <text evidence="3">The sequence shown here is derived from an EMBL/GenBank/DDBJ whole genome shotgun (WGS) entry which is preliminary data.</text>
</comment>
<evidence type="ECO:0000313" key="3">
    <source>
        <dbReference type="EMBL" id="PWG80185.1"/>
    </source>
</evidence>
<accession>A0A2U2PFK3</accession>